<comment type="caution">
    <text evidence="3">The sequence shown here is derived from an EMBL/GenBank/DDBJ whole genome shotgun (WGS) entry which is preliminary data.</text>
</comment>
<dbReference type="Proteomes" id="UP000037069">
    <property type="component" value="Unassembled WGS sequence"/>
</dbReference>
<protein>
    <recommendedName>
        <fullName evidence="2">26S proteasome non-ATPase regulatory subunit 5</fullName>
    </recommendedName>
</protein>
<dbReference type="SUPFAM" id="SSF48371">
    <property type="entry name" value="ARM repeat"/>
    <property type="match status" value="1"/>
</dbReference>
<dbReference type="GO" id="GO:0005829">
    <property type="term" value="C:cytosol"/>
    <property type="evidence" value="ECO:0007669"/>
    <property type="project" value="TreeGrafter"/>
</dbReference>
<gene>
    <name evidence="3" type="ORF">FF38_14516</name>
</gene>
<name>A0A0L0CDF5_LUCCU</name>
<evidence type="ECO:0000313" key="4">
    <source>
        <dbReference type="Proteomes" id="UP000037069"/>
    </source>
</evidence>
<evidence type="ECO:0000256" key="2">
    <source>
        <dbReference type="ARBA" id="ARBA00014933"/>
    </source>
</evidence>
<dbReference type="OrthoDB" id="10250600at2759"/>
<keyword evidence="4" id="KW-1185">Reference proteome</keyword>
<sequence>MTEEWCCEKLESLKTKENRLSTLAEIRGRLNETPNLETKVTNRLLSSSEIYDCLEEDDQESDAAVSAEPLDLVSDILSICMASLTLRQNDLPHLLHRALMHKRPRIRALALNTILKELQNQIGDQNLDDVISDELLRHILKALQEPETQLGSPALAILTLVLEARLEEQFVKDSLLNALKGNEVIKCRVYELAVNLGKRSAATLEKVEYILDHALVELDNDDILLQVNVLEILVLLAEQNHGLLYLEKRKVFDVIGKRIEEIEQNPLDRLLIPGIMKFYGKISSVQPQKIIVGYPHMISCLFECLNSSDTSNLPAAFDTLANLTQTQQGVILLEQNYGTAMKDVFENYSSYLRNLPTDLKNRAFSSLEHIFTFESEVAPEISCILQRWFNYLNDGSNNMQFLMDFCRNPFPDIKISTLNLIGALCLYPWGIEALKNTAGFLEYLLDRKVEFDKDAKYAKFSVIKLLADSSAFDVQTNIQLRTYVNEGPYYVQSIMDVAVEGN</sequence>
<dbReference type="GO" id="GO:0043248">
    <property type="term" value="P:proteasome assembly"/>
    <property type="evidence" value="ECO:0007669"/>
    <property type="project" value="InterPro"/>
</dbReference>
<dbReference type="Pfam" id="PF10508">
    <property type="entry name" value="Proteasom_PSMB"/>
    <property type="match status" value="1"/>
</dbReference>
<dbReference type="PANTHER" id="PTHR13554">
    <property type="entry name" value="26S PROTEASOME NON-ATPASE REGULATORY SUBUNIT 5-RELATED"/>
    <property type="match status" value="1"/>
</dbReference>
<organism evidence="3 4">
    <name type="scientific">Lucilia cuprina</name>
    <name type="common">Green bottle fly</name>
    <name type="synonym">Australian sheep blowfly</name>
    <dbReference type="NCBI Taxonomy" id="7375"/>
    <lineage>
        <taxon>Eukaryota</taxon>
        <taxon>Metazoa</taxon>
        <taxon>Ecdysozoa</taxon>
        <taxon>Arthropoda</taxon>
        <taxon>Hexapoda</taxon>
        <taxon>Insecta</taxon>
        <taxon>Pterygota</taxon>
        <taxon>Neoptera</taxon>
        <taxon>Endopterygota</taxon>
        <taxon>Diptera</taxon>
        <taxon>Brachycera</taxon>
        <taxon>Muscomorpha</taxon>
        <taxon>Oestroidea</taxon>
        <taxon>Calliphoridae</taxon>
        <taxon>Luciliinae</taxon>
        <taxon>Lucilia</taxon>
    </lineage>
</organism>
<evidence type="ECO:0000313" key="3">
    <source>
        <dbReference type="EMBL" id="KNC30252.1"/>
    </source>
</evidence>
<dbReference type="EMBL" id="JRES01000557">
    <property type="protein sequence ID" value="KNC30252.1"/>
    <property type="molecule type" value="Genomic_DNA"/>
</dbReference>
<dbReference type="InterPro" id="IPR016024">
    <property type="entry name" value="ARM-type_fold"/>
</dbReference>
<accession>A0A0L0CDF5</accession>
<dbReference type="InterPro" id="IPR019538">
    <property type="entry name" value="PSMD5"/>
</dbReference>
<dbReference type="STRING" id="7375.A0A0L0CDF5"/>
<reference evidence="3 4" key="1">
    <citation type="journal article" date="2015" name="Nat. Commun.">
        <title>Lucilia cuprina genome unlocks parasitic fly biology to underpin future interventions.</title>
        <authorList>
            <person name="Anstead C.A."/>
            <person name="Korhonen P.K."/>
            <person name="Young N.D."/>
            <person name="Hall R.S."/>
            <person name="Jex A.R."/>
            <person name="Murali S.C."/>
            <person name="Hughes D.S."/>
            <person name="Lee S.F."/>
            <person name="Perry T."/>
            <person name="Stroehlein A.J."/>
            <person name="Ansell B.R."/>
            <person name="Breugelmans B."/>
            <person name="Hofmann A."/>
            <person name="Qu J."/>
            <person name="Dugan S."/>
            <person name="Lee S.L."/>
            <person name="Chao H."/>
            <person name="Dinh H."/>
            <person name="Han Y."/>
            <person name="Doddapaneni H.V."/>
            <person name="Worley K.C."/>
            <person name="Muzny D.M."/>
            <person name="Ioannidis P."/>
            <person name="Waterhouse R.M."/>
            <person name="Zdobnov E.M."/>
            <person name="James P.J."/>
            <person name="Bagnall N.H."/>
            <person name="Kotze A.C."/>
            <person name="Gibbs R.A."/>
            <person name="Richards S."/>
            <person name="Batterham P."/>
            <person name="Gasser R.B."/>
        </authorList>
    </citation>
    <scope>NUCLEOTIDE SEQUENCE [LARGE SCALE GENOMIC DNA]</scope>
    <source>
        <strain evidence="3 4">LS</strain>
        <tissue evidence="3">Full body</tissue>
    </source>
</reference>
<evidence type="ECO:0000256" key="1">
    <source>
        <dbReference type="ARBA" id="ARBA00006823"/>
    </source>
</evidence>
<dbReference type="PANTHER" id="PTHR13554:SF10">
    <property type="entry name" value="26S PROTEASOME NON-ATPASE REGULATORY SUBUNIT 5"/>
    <property type="match status" value="1"/>
</dbReference>
<dbReference type="OMA" id="WGQEYIS"/>
<dbReference type="AlphaFoldDB" id="A0A0L0CDF5"/>
<proteinExistence type="inferred from homology"/>
<comment type="similarity">
    <text evidence="1">Belongs to the proteasome subunit S5B/HSM3 family.</text>
</comment>